<reference evidence="1" key="1">
    <citation type="journal article" date="2022" name="J Environ Chem Eng">
        <title>Biodegradation of petroleum oil using a constructed nonpathogenic and heavy metal-tolerant bacterial consortium isolated from marine sponges.</title>
        <authorList>
            <person name="Dechsakulwatana C."/>
            <person name="Rungsihiranrut A."/>
            <person name="Muangchinda C."/>
            <person name="Ningthoujam R."/>
            <person name="Klankeo P."/>
            <person name="Pinyakong O."/>
        </authorList>
    </citation>
    <scope>NUCLEOTIDE SEQUENCE</scope>
    <source>
        <strain evidence="1">TL01-2</strain>
    </source>
</reference>
<sequence length="267" mass="31788">MKPCYTLSTTELGCALALCGYEDMANDVLSNLELLEDELKFEKFIKQTEYTLKDKGYWDESSKSLLFAEIEHFIDKLVHTRRKIRCIRENEVFFLHFVNSNEFIVQVIEEQRHYFYTKFLMEDVKELLIKKFELGKSTSEDLDGIEPLMLSEDIYNNLLQLKHVELDNLINKADINDSLKNFLKDFKKNDCKFNNISLIDMNYLDNEIEFDKILFFMPSEDFIWYVMYDNISEDEIFIVPLSTDGFYFKVKDLLEEKSYKGLLKNSR</sequence>
<accession>A0AAX6NEG6</accession>
<protein>
    <recommendedName>
        <fullName evidence="3">DUF3298 domain-containing protein</fullName>
    </recommendedName>
</protein>
<comment type="caution">
    <text evidence="1">The sequence shown here is derived from an EMBL/GenBank/DDBJ whole genome shotgun (WGS) entry which is preliminary data.</text>
</comment>
<evidence type="ECO:0000313" key="1">
    <source>
        <dbReference type="EMBL" id="MDU9694313.1"/>
    </source>
</evidence>
<dbReference type="RefSeq" id="WP_182420871.1">
    <property type="nucleotide sequence ID" value="NZ_JAPTGD010000003.1"/>
</dbReference>
<dbReference type="AlphaFoldDB" id="A0AAX6NEG6"/>
<organism evidence="1 2">
    <name type="scientific">Priestia aryabhattai</name>
    <name type="common">Bacillus aryabhattai</name>
    <dbReference type="NCBI Taxonomy" id="412384"/>
    <lineage>
        <taxon>Bacteria</taxon>
        <taxon>Bacillati</taxon>
        <taxon>Bacillota</taxon>
        <taxon>Bacilli</taxon>
        <taxon>Bacillales</taxon>
        <taxon>Bacillaceae</taxon>
        <taxon>Priestia</taxon>
    </lineage>
</organism>
<name>A0AAX6NEG6_PRIAR</name>
<dbReference type="EMBL" id="JAPTGD010000003">
    <property type="protein sequence ID" value="MDU9694313.1"/>
    <property type="molecule type" value="Genomic_DNA"/>
</dbReference>
<dbReference type="Proteomes" id="UP001269400">
    <property type="component" value="Unassembled WGS sequence"/>
</dbReference>
<proteinExistence type="predicted"/>
<reference evidence="1" key="2">
    <citation type="submission" date="2022-12" db="EMBL/GenBank/DDBJ databases">
        <authorList>
            <person name="Dechsakulwatana C."/>
            <person name="Rungsihiranrut A."/>
            <person name="Muangchinda C."/>
            <person name="Ningthoujam R."/>
            <person name="Klankeo P."/>
            <person name="Pinyakong O."/>
        </authorList>
    </citation>
    <scope>NUCLEOTIDE SEQUENCE</scope>
    <source>
        <strain evidence="1">TL01-2</strain>
    </source>
</reference>
<gene>
    <name evidence="1" type="ORF">O0Q50_24305</name>
</gene>
<evidence type="ECO:0008006" key="3">
    <source>
        <dbReference type="Google" id="ProtNLM"/>
    </source>
</evidence>
<evidence type="ECO:0000313" key="2">
    <source>
        <dbReference type="Proteomes" id="UP001269400"/>
    </source>
</evidence>